<dbReference type="GO" id="GO:0009698">
    <property type="term" value="P:phenylpropanoid metabolic process"/>
    <property type="evidence" value="ECO:0007669"/>
    <property type="project" value="UniProtKB-ARBA"/>
</dbReference>
<dbReference type="InterPro" id="IPR042099">
    <property type="entry name" value="ANL_N_sf"/>
</dbReference>
<evidence type="ECO:0000256" key="2">
    <source>
        <dbReference type="ARBA" id="ARBA00012959"/>
    </source>
</evidence>
<evidence type="ECO:0000256" key="5">
    <source>
        <dbReference type="ARBA" id="ARBA00034252"/>
    </source>
</evidence>
<dbReference type="GO" id="GO:0016207">
    <property type="term" value="F:4-coumarate-CoA ligase activity"/>
    <property type="evidence" value="ECO:0007669"/>
    <property type="project" value="UniProtKB-EC"/>
</dbReference>
<evidence type="ECO:0000313" key="7">
    <source>
        <dbReference type="EMBL" id="AAX93005.1"/>
    </source>
</evidence>
<dbReference type="PANTHER" id="PTHR43272:SF63">
    <property type="entry name" value="4-COUMARATE--COA LIGASE"/>
    <property type="match status" value="1"/>
</dbReference>
<comment type="catalytic activity">
    <reaction evidence="5">
        <text>(E)-4-coumarate + ATP + CoA = (E)-4-coumaroyl-CoA + AMP + diphosphate</text>
        <dbReference type="Rhea" id="RHEA:19641"/>
        <dbReference type="ChEBI" id="CHEBI:12876"/>
        <dbReference type="ChEBI" id="CHEBI:30616"/>
        <dbReference type="ChEBI" id="CHEBI:33019"/>
        <dbReference type="ChEBI" id="CHEBI:57287"/>
        <dbReference type="ChEBI" id="CHEBI:85008"/>
        <dbReference type="ChEBI" id="CHEBI:456215"/>
        <dbReference type="EC" id="6.2.1.12"/>
    </reaction>
    <physiologicalReaction direction="left-to-right" evidence="5">
        <dbReference type="Rhea" id="RHEA:19642"/>
    </physiologicalReaction>
</comment>
<comment type="catalytic activity">
    <reaction evidence="3">
        <text>(E)-4-coumarate + ATP + H(+) = (E)-4-coumaroyl-AMP + diphosphate</text>
        <dbReference type="Rhea" id="RHEA:72419"/>
        <dbReference type="ChEBI" id="CHEBI:12876"/>
        <dbReference type="ChEBI" id="CHEBI:15378"/>
        <dbReference type="ChEBI" id="CHEBI:30616"/>
        <dbReference type="ChEBI" id="CHEBI:33019"/>
        <dbReference type="ChEBI" id="CHEBI:192348"/>
    </reaction>
    <physiologicalReaction direction="left-to-right" evidence="3">
        <dbReference type="Rhea" id="RHEA:72420"/>
    </physiologicalReaction>
</comment>
<protein>
    <recommendedName>
        <fullName evidence="2">4-coumarate--CoA ligase</fullName>
        <ecNumber evidence="2">6.2.1.12</ecNumber>
    </recommendedName>
</protein>
<name>Q53JH3_ORYSJ</name>
<dbReference type="EMBL" id="AC147812">
    <property type="protein sequence ID" value="AAX93005.1"/>
    <property type="molecule type" value="Genomic_DNA"/>
</dbReference>
<dbReference type="PANTHER" id="PTHR43272">
    <property type="entry name" value="LONG-CHAIN-FATTY-ACID--COA LIGASE"/>
    <property type="match status" value="1"/>
</dbReference>
<dbReference type="AlphaFoldDB" id="Q53JH3"/>
<organism evidence="7 8">
    <name type="scientific">Oryza sativa subsp. japonica</name>
    <name type="common">Rice</name>
    <dbReference type="NCBI Taxonomy" id="39947"/>
    <lineage>
        <taxon>Eukaryota</taxon>
        <taxon>Viridiplantae</taxon>
        <taxon>Streptophyta</taxon>
        <taxon>Embryophyta</taxon>
        <taxon>Tracheophyta</taxon>
        <taxon>Spermatophyta</taxon>
        <taxon>Magnoliopsida</taxon>
        <taxon>Liliopsida</taxon>
        <taxon>Poales</taxon>
        <taxon>Poaceae</taxon>
        <taxon>BOP clade</taxon>
        <taxon>Oryzoideae</taxon>
        <taxon>Oryzeae</taxon>
        <taxon>Oryzinae</taxon>
        <taxon>Oryza</taxon>
        <taxon>Oryza sativa</taxon>
    </lineage>
</organism>
<feature type="domain" description="AMP-dependent synthetase/ligase" evidence="6">
    <location>
        <begin position="100"/>
        <end position="511"/>
    </location>
</feature>
<dbReference type="Proteomes" id="UP000000763">
    <property type="component" value="Chromosome 11"/>
</dbReference>
<evidence type="ECO:0000256" key="4">
    <source>
        <dbReference type="ARBA" id="ARBA00034223"/>
    </source>
</evidence>
<evidence type="ECO:0000256" key="1">
    <source>
        <dbReference type="ARBA" id="ARBA00001946"/>
    </source>
</evidence>
<accession>Q53JH3</accession>
<dbReference type="GO" id="GO:0106290">
    <property type="term" value="F:trans-cinnamate-CoA ligase activity"/>
    <property type="evidence" value="ECO:0007669"/>
    <property type="project" value="UniProtKB-ARBA"/>
</dbReference>
<dbReference type="EC" id="6.2.1.12" evidence="2"/>
<gene>
    <name evidence="7" type="ordered locus">LOC_Os11g06880</name>
</gene>
<evidence type="ECO:0000313" key="8">
    <source>
        <dbReference type="Proteomes" id="UP000000763"/>
    </source>
</evidence>
<evidence type="ECO:0000259" key="6">
    <source>
        <dbReference type="Pfam" id="PF00501"/>
    </source>
</evidence>
<evidence type="ECO:0000256" key="3">
    <source>
        <dbReference type="ARBA" id="ARBA00034219"/>
    </source>
</evidence>
<dbReference type="PROSITE" id="PS00455">
    <property type="entry name" value="AMP_BINDING"/>
    <property type="match status" value="1"/>
</dbReference>
<dbReference type="GO" id="GO:0004467">
    <property type="term" value="F:long-chain fatty acid-CoA ligase activity"/>
    <property type="evidence" value="ECO:0007669"/>
    <property type="project" value="UniProtKB-ARBA"/>
</dbReference>
<reference evidence="8" key="1">
    <citation type="journal article" date="2005" name="Nature">
        <title>The map-based sequence of the rice genome.</title>
        <authorList>
            <consortium name="International rice genome sequencing project (IRGSP)"/>
            <person name="Matsumoto T."/>
            <person name="Wu J."/>
            <person name="Kanamori H."/>
            <person name="Katayose Y."/>
            <person name="Fujisawa M."/>
            <person name="Namiki N."/>
            <person name="Mizuno H."/>
            <person name="Yamamoto K."/>
            <person name="Antonio B.A."/>
            <person name="Baba T."/>
            <person name="Sakata K."/>
            <person name="Nagamura Y."/>
            <person name="Aoki H."/>
            <person name="Arikawa K."/>
            <person name="Arita K."/>
            <person name="Bito T."/>
            <person name="Chiden Y."/>
            <person name="Fujitsuka N."/>
            <person name="Fukunaka R."/>
            <person name="Hamada M."/>
            <person name="Harada C."/>
            <person name="Hayashi A."/>
            <person name="Hijishita S."/>
            <person name="Honda M."/>
            <person name="Hosokawa S."/>
            <person name="Ichikawa Y."/>
            <person name="Idonuma A."/>
            <person name="Iijima M."/>
            <person name="Ikeda M."/>
            <person name="Ikeno M."/>
            <person name="Ito K."/>
            <person name="Ito S."/>
            <person name="Ito T."/>
            <person name="Ito Y."/>
            <person name="Ito Y."/>
            <person name="Iwabuchi A."/>
            <person name="Kamiya K."/>
            <person name="Karasawa W."/>
            <person name="Kurita K."/>
            <person name="Katagiri S."/>
            <person name="Kikuta A."/>
            <person name="Kobayashi H."/>
            <person name="Kobayashi N."/>
            <person name="Machita K."/>
            <person name="Maehara T."/>
            <person name="Masukawa M."/>
            <person name="Mizubayashi T."/>
            <person name="Mukai Y."/>
            <person name="Nagasaki H."/>
            <person name="Nagata Y."/>
            <person name="Naito S."/>
            <person name="Nakashima M."/>
            <person name="Nakama Y."/>
            <person name="Nakamichi Y."/>
            <person name="Nakamura M."/>
            <person name="Meguro A."/>
            <person name="Negishi M."/>
            <person name="Ohta I."/>
            <person name="Ohta T."/>
            <person name="Okamoto M."/>
            <person name="Ono N."/>
            <person name="Saji S."/>
            <person name="Sakaguchi M."/>
            <person name="Sakai K."/>
            <person name="Shibata M."/>
            <person name="Shimokawa T."/>
            <person name="Song J."/>
            <person name="Takazaki Y."/>
            <person name="Terasawa K."/>
            <person name="Tsugane M."/>
            <person name="Tsuji K."/>
            <person name="Ueda S."/>
            <person name="Waki K."/>
            <person name="Yamagata H."/>
            <person name="Yamamoto M."/>
            <person name="Yamamoto S."/>
            <person name="Yamane H."/>
            <person name="Yoshiki S."/>
            <person name="Yoshihara R."/>
            <person name="Yukawa K."/>
            <person name="Zhong H."/>
            <person name="Yano M."/>
            <person name="Yuan Q."/>
            <person name="Ouyang S."/>
            <person name="Liu J."/>
            <person name="Jones K.M."/>
            <person name="Gansberger K."/>
            <person name="Moffat K."/>
            <person name="Hill J."/>
            <person name="Bera J."/>
            <person name="Fadrosh D."/>
            <person name="Jin S."/>
            <person name="Johri S."/>
            <person name="Kim M."/>
            <person name="Overton L."/>
            <person name="Reardon M."/>
            <person name="Tsitrin T."/>
            <person name="Vuong H."/>
            <person name="Weaver B."/>
            <person name="Ciecko A."/>
            <person name="Tallon L."/>
            <person name="Jackson J."/>
            <person name="Pai G."/>
            <person name="Aken S.V."/>
            <person name="Utterback T."/>
            <person name="Reidmuller S."/>
            <person name="Feldblyum T."/>
            <person name="Hsiao J."/>
            <person name="Zismann V."/>
            <person name="Iobst S."/>
            <person name="de Vazeille A.R."/>
            <person name="Buell C.R."/>
            <person name="Ying K."/>
            <person name="Li Y."/>
            <person name="Lu T."/>
            <person name="Huang Y."/>
            <person name="Zhao Q."/>
            <person name="Feng Q."/>
            <person name="Zhang L."/>
            <person name="Zhu J."/>
            <person name="Weng Q."/>
            <person name="Mu J."/>
            <person name="Lu Y."/>
            <person name="Fan D."/>
            <person name="Liu Y."/>
            <person name="Guan J."/>
            <person name="Zhang Y."/>
            <person name="Yu S."/>
            <person name="Liu X."/>
            <person name="Zhang Y."/>
            <person name="Hong G."/>
            <person name="Han B."/>
            <person name="Choisne N."/>
            <person name="Demange N."/>
            <person name="Orjeda G."/>
            <person name="Samain S."/>
            <person name="Cattolico L."/>
            <person name="Pelletier E."/>
            <person name="Couloux A."/>
            <person name="Segurens B."/>
            <person name="Wincker P."/>
            <person name="D'Hont A."/>
            <person name="Scarpelli C."/>
            <person name="Weissenbach J."/>
            <person name="Salanoubat M."/>
            <person name="Quetier F."/>
            <person name="Yu Y."/>
            <person name="Kim H.R."/>
            <person name="Rambo T."/>
            <person name="Currie J."/>
            <person name="Collura K."/>
            <person name="Luo M."/>
            <person name="Yang T."/>
            <person name="Ammiraju J.S.S."/>
            <person name="Engler F."/>
            <person name="Soderlund C."/>
            <person name="Wing R.A."/>
            <person name="Palmer L.E."/>
            <person name="de la Bastide M."/>
            <person name="Spiegel L."/>
            <person name="Nascimento L."/>
            <person name="Zutavern T."/>
            <person name="O'Shaughnessy A."/>
            <person name="Dike S."/>
            <person name="Dedhia N."/>
            <person name="Preston R."/>
            <person name="Balija V."/>
            <person name="McCombie W.R."/>
            <person name="Chow T."/>
            <person name="Chen H."/>
            <person name="Chung M."/>
            <person name="Chen C."/>
            <person name="Shaw J."/>
            <person name="Wu H."/>
            <person name="Hsiao K."/>
            <person name="Chao Y."/>
            <person name="Chu M."/>
            <person name="Cheng C."/>
            <person name="Hour A."/>
            <person name="Lee P."/>
            <person name="Lin S."/>
            <person name="Lin Y."/>
            <person name="Liou J."/>
            <person name="Liu S."/>
            <person name="Hsing Y."/>
            <person name="Raghuvanshi S."/>
            <person name="Mohanty A."/>
            <person name="Bharti A.K."/>
            <person name="Gaur A."/>
            <person name="Gupta V."/>
            <person name="Kumar D."/>
            <person name="Ravi V."/>
            <person name="Vij S."/>
            <person name="Kapur A."/>
            <person name="Khurana P."/>
            <person name="Khurana P."/>
            <person name="Khurana J.P."/>
            <person name="Tyagi A.K."/>
            <person name="Gaikwad K."/>
            <person name="Singh A."/>
            <person name="Dalal V."/>
            <person name="Srivastava S."/>
            <person name="Dixit A."/>
            <person name="Pal A.K."/>
            <person name="Ghazi I.A."/>
            <person name="Yadav M."/>
            <person name="Pandit A."/>
            <person name="Bhargava A."/>
            <person name="Sureshbabu K."/>
            <person name="Batra K."/>
            <person name="Sharma T.R."/>
            <person name="Mohapatra T."/>
            <person name="Singh N.K."/>
            <person name="Messing J."/>
            <person name="Nelson A.B."/>
            <person name="Fuks G."/>
            <person name="Kavchok S."/>
            <person name="Keizer G."/>
            <person name="Linton E."/>
            <person name="Llaca V."/>
            <person name="Song R."/>
            <person name="Tanyolac B."/>
            <person name="Young S."/>
            <person name="Ho-Il K."/>
            <person name="Hahn J.H."/>
            <person name="Sangsakoo G."/>
            <person name="Vanavichit A."/>
            <person name="de Mattos Luiz.A.T."/>
            <person name="Zimmer P.D."/>
            <person name="Malone G."/>
            <person name="Dellagostin O."/>
            <person name="de Oliveira A.C."/>
            <person name="Bevan M."/>
            <person name="Bancroft I."/>
            <person name="Minx P."/>
            <person name="Cordum H."/>
            <person name="Wilson R."/>
            <person name="Cheng Z."/>
            <person name="Jin W."/>
            <person name="Jiang J."/>
            <person name="Leong S.A."/>
            <person name="Iwama H."/>
            <person name="Gojobori T."/>
            <person name="Itoh T."/>
            <person name="Niimura Y."/>
            <person name="Fujii Y."/>
            <person name="Habara T."/>
            <person name="Sakai H."/>
            <person name="Sato Y."/>
            <person name="Wilson G."/>
            <person name="Kumar K."/>
            <person name="McCouch S."/>
            <person name="Juretic N."/>
            <person name="Hoen D."/>
            <person name="Wright S."/>
            <person name="Bruskiewich R."/>
            <person name="Bureau T."/>
            <person name="Miyao A."/>
            <person name="Hirochika H."/>
            <person name="Nishikawa T."/>
            <person name="Kadowaki K."/>
            <person name="Sugiura M."/>
            <person name="Burr B."/>
            <person name="Sasaki T."/>
        </authorList>
    </citation>
    <scope>NUCLEOTIDE SEQUENCE [LARGE SCALE GENOMIC DNA]</scope>
    <source>
        <strain evidence="8">cv. Nipponbare</strain>
    </source>
</reference>
<reference evidence="8" key="2">
    <citation type="journal article" date="2008" name="Nucleic Acids Res.">
        <title>The rice annotation project database (RAP-DB): 2008 update.</title>
        <authorList>
            <consortium name="The rice annotation project (RAP)"/>
        </authorList>
    </citation>
    <scope>GENOME REANNOTATION</scope>
    <source>
        <strain evidence="8">cv. Nipponbare</strain>
    </source>
</reference>
<proteinExistence type="predicted"/>
<dbReference type="Pfam" id="PF00501">
    <property type="entry name" value="AMP-binding"/>
    <property type="match status" value="1"/>
</dbReference>
<sequence length="690" mass="76216">MNPYFIGFAIPFLASLLFTKRKGEKKRGVPVDVGGEPGYVIRNHKFERPVETHWEGVSTLAELFEQSCEQYVYMPLLGTRKLISREMEAARDGRSFEKLHLGQYEWKSYADAFKTVCNFSSGLVRIGHQRDERVAIFADTRAEWQIALQACFRQSITVVTIYSSLGEGALCHSLNETEVTTVICGRKELKKLLDISGQLDTVKHVIYVNEEGVSSEVSLAQKCTSWRVESFEEVERLGLETPVEAKLPLPSDTAVIMYTSGSTGMPKGVMMSHRNVLAVVSAVMTIVPALGKKDVYLAYLPLAHILELAAETVMSAVGASIGYGSPLTLTDTSNKIKKGTQGDASALKPTLMTAVPAILDRVRDGVRKNVDAKGGAAKKLFDIAYSRRLAAINGSWFGAWGLEKHLWDMLVFQKVEHLCLEILRDLSIYALGFGLCCCRAPIGQGYGLTETCAGGTFSEYDDNSVGRVGAPLPCSYIKLIDWAEGGYLTNDSPMPRGEIVIGGPNVTKGYFKNEAKTNEVYKDDERGMRWFYSGDIGRLHPDGCLEIIDRKKDIVKLQHGEYVSLGKVEAALSVCPYVDNIMIHADPFHNYCVALVVVAHSELKSWASQQGITYSDVSDLCEKQETVKEVLQCLAKAAKQARLEKFEIPAKVKLVPEPWTPESGLVTAALKLKREAIKKAYEDDLAALYS</sequence>
<comment type="catalytic activity">
    <reaction evidence="4">
        <text>(E)-4-coumaroyl-AMP + CoA = (E)-4-coumaroyl-CoA + AMP + H(+)</text>
        <dbReference type="Rhea" id="RHEA:72423"/>
        <dbReference type="ChEBI" id="CHEBI:15378"/>
        <dbReference type="ChEBI" id="CHEBI:57287"/>
        <dbReference type="ChEBI" id="CHEBI:85008"/>
        <dbReference type="ChEBI" id="CHEBI:192348"/>
        <dbReference type="ChEBI" id="CHEBI:456215"/>
    </reaction>
    <physiologicalReaction direction="left-to-right" evidence="4">
        <dbReference type="Rhea" id="RHEA:72424"/>
    </physiologicalReaction>
</comment>
<dbReference type="Gene3D" id="3.40.50.12780">
    <property type="entry name" value="N-terminal domain of ligase-like"/>
    <property type="match status" value="1"/>
</dbReference>
<dbReference type="InterPro" id="IPR020845">
    <property type="entry name" value="AMP-binding_CS"/>
</dbReference>
<dbReference type="SUPFAM" id="SSF56801">
    <property type="entry name" value="Acetyl-CoA synthetase-like"/>
    <property type="match status" value="1"/>
</dbReference>
<comment type="cofactor">
    <cofactor evidence="1">
        <name>Mg(2+)</name>
        <dbReference type="ChEBI" id="CHEBI:18420"/>
    </cofactor>
</comment>
<dbReference type="InterPro" id="IPR000873">
    <property type="entry name" value="AMP-dep_synth/lig_dom"/>
</dbReference>